<proteinExistence type="inferred from homology"/>
<keyword evidence="5" id="KW-0732">Signal</keyword>
<feature type="domain" description="Deacetylase sirtuin-type" evidence="6">
    <location>
        <begin position="1"/>
        <end position="99"/>
    </location>
</feature>
<dbReference type="InterPro" id="IPR026590">
    <property type="entry name" value="Ssirtuin_cat_dom"/>
</dbReference>
<dbReference type="InterPro" id="IPR003000">
    <property type="entry name" value="Sirtuin"/>
</dbReference>
<evidence type="ECO:0000313" key="7">
    <source>
        <dbReference type="EMBL" id="CAG8856190.1"/>
    </source>
</evidence>
<comment type="similarity">
    <text evidence="1">Belongs to the sirtuin family. Class I subfamily.</text>
</comment>
<evidence type="ECO:0000256" key="3">
    <source>
        <dbReference type="ARBA" id="ARBA00023027"/>
    </source>
</evidence>
<gene>
    <name evidence="7" type="ORF">GMARGA_LOCUS45011</name>
</gene>
<keyword evidence="8" id="KW-1185">Reference proteome</keyword>
<keyword evidence="3" id="KW-0520">NAD</keyword>
<reference evidence="7 8" key="1">
    <citation type="submission" date="2021-06" db="EMBL/GenBank/DDBJ databases">
        <authorList>
            <person name="Kallberg Y."/>
            <person name="Tangrot J."/>
            <person name="Rosling A."/>
        </authorList>
    </citation>
    <scope>NUCLEOTIDE SEQUENCE [LARGE SCALE GENOMIC DNA]</scope>
    <source>
        <strain evidence="7 8">120-4 pot B 10/14</strain>
    </source>
</reference>
<comment type="caution">
    <text evidence="4">Lacks conserved residue(s) required for the propagation of feature annotation.</text>
</comment>
<evidence type="ECO:0000313" key="8">
    <source>
        <dbReference type="Proteomes" id="UP000789901"/>
    </source>
</evidence>
<name>A0ABN7XMC3_GIGMA</name>
<dbReference type="SUPFAM" id="SSF52467">
    <property type="entry name" value="DHS-like NAD/FAD-binding domain"/>
    <property type="match status" value="1"/>
</dbReference>
<sequence>MTLLESIFSNILLVYGMPNCPECVERENKRVKQGRRPHFIGQLKPTVILYGDTHPKGLEISQIAKCDQDKADCLIIMGTSLRIPGVKDLIKGFARAVHG</sequence>
<dbReference type="PANTHER" id="PTHR47651:SF17">
    <property type="entry name" value="DEACETYLASE SIRTUIN-TYPE DOMAIN-CONTAINING PROTEIN"/>
    <property type="match status" value="1"/>
</dbReference>
<dbReference type="PROSITE" id="PS50305">
    <property type="entry name" value="SIRTUIN"/>
    <property type="match status" value="1"/>
</dbReference>
<organism evidence="7 8">
    <name type="scientific">Gigaspora margarita</name>
    <dbReference type="NCBI Taxonomy" id="4874"/>
    <lineage>
        <taxon>Eukaryota</taxon>
        <taxon>Fungi</taxon>
        <taxon>Fungi incertae sedis</taxon>
        <taxon>Mucoromycota</taxon>
        <taxon>Glomeromycotina</taxon>
        <taxon>Glomeromycetes</taxon>
        <taxon>Diversisporales</taxon>
        <taxon>Gigasporaceae</taxon>
        <taxon>Gigaspora</taxon>
    </lineage>
</organism>
<evidence type="ECO:0000256" key="1">
    <source>
        <dbReference type="ARBA" id="ARBA00006924"/>
    </source>
</evidence>
<dbReference type="PANTHER" id="PTHR47651">
    <property type="entry name" value="NAD-DEPENDENT HISTONE DEACETYLASE HST4"/>
    <property type="match status" value="1"/>
</dbReference>
<evidence type="ECO:0000256" key="2">
    <source>
        <dbReference type="ARBA" id="ARBA00022679"/>
    </source>
</evidence>
<dbReference type="Gene3D" id="3.40.50.1220">
    <property type="entry name" value="TPP-binding domain"/>
    <property type="match status" value="1"/>
</dbReference>
<dbReference type="Proteomes" id="UP000789901">
    <property type="component" value="Unassembled WGS sequence"/>
</dbReference>
<feature type="non-terminal residue" evidence="7">
    <location>
        <position position="99"/>
    </location>
</feature>
<comment type="caution">
    <text evidence="7">The sequence shown here is derived from an EMBL/GenBank/DDBJ whole genome shotgun (WGS) entry which is preliminary data.</text>
</comment>
<feature type="signal peptide" evidence="5">
    <location>
        <begin position="1"/>
        <end position="16"/>
    </location>
</feature>
<dbReference type="InterPro" id="IPR029035">
    <property type="entry name" value="DHS-like_NAD/FAD-binding_dom"/>
</dbReference>
<feature type="chain" id="PRO_5045985293" evidence="5">
    <location>
        <begin position="17"/>
        <end position="99"/>
    </location>
</feature>
<keyword evidence="2" id="KW-0808">Transferase</keyword>
<evidence type="ECO:0000259" key="6">
    <source>
        <dbReference type="PROSITE" id="PS50305"/>
    </source>
</evidence>
<protein>
    <submittedName>
        <fullName evidence="7">5668_t:CDS:1</fullName>
    </submittedName>
</protein>
<evidence type="ECO:0000256" key="4">
    <source>
        <dbReference type="PROSITE-ProRule" id="PRU00236"/>
    </source>
</evidence>
<accession>A0ABN7XMC3</accession>
<dbReference type="Pfam" id="PF02146">
    <property type="entry name" value="SIR2"/>
    <property type="match status" value="1"/>
</dbReference>
<dbReference type="EMBL" id="CAJVQB010157091">
    <property type="protein sequence ID" value="CAG8856190.1"/>
    <property type="molecule type" value="Genomic_DNA"/>
</dbReference>
<evidence type="ECO:0000256" key="5">
    <source>
        <dbReference type="SAM" id="SignalP"/>
    </source>
</evidence>